<keyword evidence="5" id="KW-0808">Transferase</keyword>
<dbReference type="InterPro" id="IPR013083">
    <property type="entry name" value="Znf_RING/FYVE/PHD"/>
</dbReference>
<dbReference type="InterPro" id="IPR001841">
    <property type="entry name" value="Znf_RING"/>
</dbReference>
<dbReference type="GO" id="GO:0061630">
    <property type="term" value="F:ubiquitin protein ligase activity"/>
    <property type="evidence" value="ECO:0007669"/>
    <property type="project" value="UniProtKB-EC"/>
</dbReference>
<comment type="caution">
    <text evidence="16">The sequence shown here is derived from an EMBL/GenBank/DDBJ whole genome shotgun (WGS) entry which is preliminary data.</text>
</comment>
<evidence type="ECO:0000256" key="13">
    <source>
        <dbReference type="ARBA" id="ARBA00024209"/>
    </source>
</evidence>
<dbReference type="SUPFAM" id="SSF57850">
    <property type="entry name" value="RING/U-box"/>
    <property type="match status" value="1"/>
</dbReference>
<evidence type="ECO:0000256" key="11">
    <source>
        <dbReference type="ARBA" id="ARBA00022989"/>
    </source>
</evidence>
<evidence type="ECO:0000256" key="2">
    <source>
        <dbReference type="ARBA" id="ARBA00004167"/>
    </source>
</evidence>
<evidence type="ECO:0000256" key="3">
    <source>
        <dbReference type="ARBA" id="ARBA00004906"/>
    </source>
</evidence>
<comment type="pathway">
    <text evidence="3">Protein modification; protein ubiquitination.</text>
</comment>
<accession>A0ABD3KYF3</accession>
<organism evidence="16 17">
    <name type="scientific">Eucalyptus globulus</name>
    <name type="common">Tasmanian blue gum</name>
    <dbReference type="NCBI Taxonomy" id="34317"/>
    <lineage>
        <taxon>Eukaryota</taxon>
        <taxon>Viridiplantae</taxon>
        <taxon>Streptophyta</taxon>
        <taxon>Embryophyta</taxon>
        <taxon>Tracheophyta</taxon>
        <taxon>Spermatophyta</taxon>
        <taxon>Magnoliopsida</taxon>
        <taxon>eudicotyledons</taxon>
        <taxon>Gunneridae</taxon>
        <taxon>Pentapetalae</taxon>
        <taxon>rosids</taxon>
        <taxon>malvids</taxon>
        <taxon>Myrtales</taxon>
        <taxon>Myrtaceae</taxon>
        <taxon>Myrtoideae</taxon>
        <taxon>Eucalypteae</taxon>
        <taxon>Eucalyptus</taxon>
    </lineage>
</organism>
<evidence type="ECO:0000256" key="6">
    <source>
        <dbReference type="ARBA" id="ARBA00022692"/>
    </source>
</evidence>
<proteinExistence type="inferred from homology"/>
<keyword evidence="10" id="KW-0862">Zinc</keyword>
<keyword evidence="17" id="KW-1185">Reference proteome</keyword>
<keyword evidence="9" id="KW-0833">Ubl conjugation pathway</keyword>
<dbReference type="PANTHER" id="PTHR45768:SF34">
    <property type="entry name" value="RING-H2 FINGER PROTEIN ATL64"/>
    <property type="match status" value="1"/>
</dbReference>
<dbReference type="Gene3D" id="3.30.40.10">
    <property type="entry name" value="Zinc/RING finger domain, C3HC4 (zinc finger)"/>
    <property type="match status" value="1"/>
</dbReference>
<evidence type="ECO:0000256" key="10">
    <source>
        <dbReference type="ARBA" id="ARBA00022833"/>
    </source>
</evidence>
<dbReference type="GO" id="GO:0016020">
    <property type="term" value="C:membrane"/>
    <property type="evidence" value="ECO:0007669"/>
    <property type="project" value="UniProtKB-SubCell"/>
</dbReference>
<comment type="catalytic activity">
    <reaction evidence="1">
        <text>S-ubiquitinyl-[E2 ubiquitin-conjugating enzyme]-L-cysteine + [acceptor protein]-L-lysine = [E2 ubiquitin-conjugating enzyme]-L-cysteine + N(6)-ubiquitinyl-[acceptor protein]-L-lysine.</text>
        <dbReference type="EC" id="2.3.2.27"/>
    </reaction>
</comment>
<comment type="subcellular location">
    <subcellularLocation>
        <location evidence="2">Membrane</location>
        <topology evidence="2">Single-pass membrane protein</topology>
    </subcellularLocation>
</comment>
<feature type="domain" description="RING-type" evidence="15">
    <location>
        <begin position="58"/>
        <end position="100"/>
    </location>
</feature>
<evidence type="ECO:0000256" key="5">
    <source>
        <dbReference type="ARBA" id="ARBA00022679"/>
    </source>
</evidence>
<keyword evidence="12" id="KW-0472">Membrane</keyword>
<keyword evidence="8 14" id="KW-0863">Zinc-finger</keyword>
<dbReference type="AlphaFoldDB" id="A0ABD3KYF3"/>
<evidence type="ECO:0000256" key="7">
    <source>
        <dbReference type="ARBA" id="ARBA00022723"/>
    </source>
</evidence>
<dbReference type="Proteomes" id="UP001634007">
    <property type="component" value="Unassembled WGS sequence"/>
</dbReference>
<evidence type="ECO:0000256" key="12">
    <source>
        <dbReference type="ARBA" id="ARBA00023136"/>
    </source>
</evidence>
<reference evidence="16 17" key="1">
    <citation type="submission" date="2024-11" db="EMBL/GenBank/DDBJ databases">
        <title>Chromosome-level genome assembly of Eucalyptus globulus Labill. provides insights into its genome evolution.</title>
        <authorList>
            <person name="Li X."/>
        </authorList>
    </citation>
    <scope>NUCLEOTIDE SEQUENCE [LARGE SCALE GENOMIC DNA]</scope>
    <source>
        <strain evidence="16">CL2024</strain>
        <tissue evidence="16">Fresh tender leaves</tissue>
    </source>
</reference>
<sequence>MASIPKLNATARTVLDKAASAVVTVIVFVVRLCASTFRWSQYPPALTLCRGHQAPPYCTVCLHEVAAGERYRNLQGCGHCFHAECIDVWFKRRSTCPLCRSRVAGVSPPHHEGGHGPSSGVILGFLLFSQSFFGKGVVVPGENSR</sequence>
<evidence type="ECO:0000313" key="17">
    <source>
        <dbReference type="Proteomes" id="UP001634007"/>
    </source>
</evidence>
<dbReference type="EC" id="2.3.2.27" evidence="4"/>
<dbReference type="PROSITE" id="PS50089">
    <property type="entry name" value="ZF_RING_2"/>
    <property type="match status" value="1"/>
</dbReference>
<dbReference type="PANTHER" id="PTHR45768">
    <property type="entry name" value="E3 UBIQUITIN-PROTEIN LIGASE RNF13-LIKE"/>
    <property type="match status" value="1"/>
</dbReference>
<evidence type="ECO:0000256" key="8">
    <source>
        <dbReference type="ARBA" id="ARBA00022771"/>
    </source>
</evidence>
<evidence type="ECO:0000256" key="4">
    <source>
        <dbReference type="ARBA" id="ARBA00012483"/>
    </source>
</evidence>
<dbReference type="SMART" id="SM00184">
    <property type="entry name" value="RING"/>
    <property type="match status" value="1"/>
</dbReference>
<dbReference type="Pfam" id="PF13639">
    <property type="entry name" value="zf-RING_2"/>
    <property type="match status" value="1"/>
</dbReference>
<dbReference type="GO" id="GO:0008270">
    <property type="term" value="F:zinc ion binding"/>
    <property type="evidence" value="ECO:0007669"/>
    <property type="project" value="UniProtKB-KW"/>
</dbReference>
<evidence type="ECO:0000256" key="14">
    <source>
        <dbReference type="PROSITE-ProRule" id="PRU00175"/>
    </source>
</evidence>
<name>A0ABD3KYF3_EUCGL</name>
<protein>
    <recommendedName>
        <fullName evidence="4">RING-type E3 ubiquitin transferase</fullName>
        <ecNumber evidence="4">2.3.2.27</ecNumber>
    </recommendedName>
</protein>
<evidence type="ECO:0000313" key="16">
    <source>
        <dbReference type="EMBL" id="KAL3742612.1"/>
    </source>
</evidence>
<gene>
    <name evidence="16" type="ORF">ACJRO7_017998</name>
</gene>
<keyword evidence="6" id="KW-0812">Transmembrane</keyword>
<keyword evidence="11" id="KW-1133">Transmembrane helix</keyword>
<dbReference type="EMBL" id="JBJKBG010000004">
    <property type="protein sequence ID" value="KAL3742612.1"/>
    <property type="molecule type" value="Genomic_DNA"/>
</dbReference>
<evidence type="ECO:0000256" key="1">
    <source>
        <dbReference type="ARBA" id="ARBA00000900"/>
    </source>
</evidence>
<evidence type="ECO:0000256" key="9">
    <source>
        <dbReference type="ARBA" id="ARBA00022786"/>
    </source>
</evidence>
<keyword evidence="7" id="KW-0479">Metal-binding</keyword>
<comment type="similarity">
    <text evidence="13">Belongs to the RING-type zinc finger family. ATL subfamily.</text>
</comment>
<evidence type="ECO:0000259" key="15">
    <source>
        <dbReference type="PROSITE" id="PS50089"/>
    </source>
</evidence>